<dbReference type="GO" id="GO:0005615">
    <property type="term" value="C:extracellular space"/>
    <property type="evidence" value="ECO:0007669"/>
    <property type="project" value="TreeGrafter"/>
</dbReference>
<keyword evidence="2" id="KW-1185">Reference proteome</keyword>
<evidence type="ECO:0000313" key="2">
    <source>
        <dbReference type="Proteomes" id="UP000887566"/>
    </source>
</evidence>
<dbReference type="PANTHER" id="PTHR18841:SF0">
    <property type="entry name" value="VITELLINE MEMBRANE OUTER LAYER 1 HOMOLOG A-RELATED"/>
    <property type="match status" value="1"/>
</dbReference>
<feature type="chain" id="PRO_5037456291" evidence="1">
    <location>
        <begin position="24"/>
        <end position="108"/>
    </location>
</feature>
<dbReference type="WBParaSite" id="PSAMB.scaffold1519size30503.g13517.t1">
    <property type="protein sequence ID" value="PSAMB.scaffold1519size30503.g13517.t1"/>
    <property type="gene ID" value="PSAMB.scaffold1519size30503.g13517"/>
</dbReference>
<name>A0A914V4U5_9BILA</name>
<sequence length="108" mass="12069">MMKTAVLLQMALLLFAAFTGSRAHRGRRHLDENGLEREDIQGQIRSPRVTNWGNWSDWDMCPPKSFAVGMTLKVESAQHGGDDTGLNGIRLTCLHTPCKDCVYGMDFS</sequence>
<dbReference type="PANTHER" id="PTHR18841">
    <property type="entry name" value="VITELLINE MEMBRANE OUTER LAYER PROTEIN I-RELATED"/>
    <property type="match status" value="1"/>
</dbReference>
<evidence type="ECO:0000256" key="1">
    <source>
        <dbReference type="SAM" id="SignalP"/>
    </source>
</evidence>
<dbReference type="Pfam" id="PF03762">
    <property type="entry name" value="VOMI"/>
    <property type="match status" value="1"/>
</dbReference>
<evidence type="ECO:0000313" key="3">
    <source>
        <dbReference type="WBParaSite" id="PSAMB.scaffold1519size30503.g13517.t1"/>
    </source>
</evidence>
<dbReference type="AlphaFoldDB" id="A0A914V4U5"/>
<protein>
    <submittedName>
        <fullName evidence="3">Uncharacterized protein</fullName>
    </submittedName>
</protein>
<feature type="signal peptide" evidence="1">
    <location>
        <begin position="1"/>
        <end position="23"/>
    </location>
</feature>
<proteinExistence type="predicted"/>
<keyword evidence="1" id="KW-0732">Signal</keyword>
<dbReference type="InterPro" id="IPR036706">
    <property type="entry name" value="VOMI_sf"/>
</dbReference>
<reference evidence="3" key="1">
    <citation type="submission" date="2022-11" db="UniProtKB">
        <authorList>
            <consortium name="WormBaseParasite"/>
        </authorList>
    </citation>
    <scope>IDENTIFICATION</scope>
</reference>
<dbReference type="Gene3D" id="2.100.10.20">
    <property type="entry name" value="Vitelline membrane outer layer protein I (VOMI)"/>
    <property type="match status" value="1"/>
</dbReference>
<accession>A0A914V4U5</accession>
<dbReference type="SUPFAM" id="SSF51092">
    <property type="entry name" value="Vitelline membrane outer protein-I (VMO-I)"/>
    <property type="match status" value="1"/>
</dbReference>
<dbReference type="InterPro" id="IPR005515">
    <property type="entry name" value="VOMI"/>
</dbReference>
<dbReference type="Proteomes" id="UP000887566">
    <property type="component" value="Unplaced"/>
</dbReference>
<organism evidence="2 3">
    <name type="scientific">Plectus sambesii</name>
    <dbReference type="NCBI Taxonomy" id="2011161"/>
    <lineage>
        <taxon>Eukaryota</taxon>
        <taxon>Metazoa</taxon>
        <taxon>Ecdysozoa</taxon>
        <taxon>Nematoda</taxon>
        <taxon>Chromadorea</taxon>
        <taxon>Plectida</taxon>
        <taxon>Plectina</taxon>
        <taxon>Plectoidea</taxon>
        <taxon>Plectidae</taxon>
        <taxon>Plectus</taxon>
    </lineage>
</organism>